<dbReference type="STRING" id="864069.MicloDRAFT_00008720"/>
<gene>
    <name evidence="1" type="ORF">MicloDRAFT_00008720</name>
</gene>
<dbReference type="PATRIC" id="fig|864069.3.peg.969"/>
<evidence type="ECO:0000313" key="2">
    <source>
        <dbReference type="Proteomes" id="UP000003947"/>
    </source>
</evidence>
<organism evidence="1 2">
    <name type="scientific">Microvirga lotononidis</name>
    <dbReference type="NCBI Taxonomy" id="864069"/>
    <lineage>
        <taxon>Bacteria</taxon>
        <taxon>Pseudomonadati</taxon>
        <taxon>Pseudomonadota</taxon>
        <taxon>Alphaproteobacteria</taxon>
        <taxon>Hyphomicrobiales</taxon>
        <taxon>Methylobacteriaceae</taxon>
        <taxon>Microvirga</taxon>
    </lineage>
</organism>
<protein>
    <submittedName>
        <fullName evidence="1">Uncharacterized protein</fullName>
    </submittedName>
</protein>
<dbReference type="HOGENOM" id="CLU_2826333_0_0_5"/>
<dbReference type="EMBL" id="JH660638">
    <property type="protein sequence ID" value="EIM30322.1"/>
    <property type="molecule type" value="Genomic_DNA"/>
</dbReference>
<sequence>MVAQYRPPTVEIGQYGPQAEFFSDDGQLHVGVMVATYRHITNLVVFNPADPMTPRMDALGIHCWMM</sequence>
<dbReference type="AlphaFoldDB" id="I4Z280"/>
<name>I4Z280_9HYPH</name>
<keyword evidence="2" id="KW-1185">Reference proteome</keyword>
<accession>I4Z280</accession>
<dbReference type="Proteomes" id="UP000003947">
    <property type="component" value="Unassembled WGS sequence"/>
</dbReference>
<evidence type="ECO:0000313" key="1">
    <source>
        <dbReference type="EMBL" id="EIM30322.1"/>
    </source>
</evidence>
<reference evidence="1 2" key="1">
    <citation type="submission" date="2012-02" db="EMBL/GenBank/DDBJ databases">
        <title>Improved High-Quality Draft sequence of Microvirga sp. WSM3557.</title>
        <authorList>
            <consortium name="US DOE Joint Genome Institute"/>
            <person name="Lucas S."/>
            <person name="Han J."/>
            <person name="Lapidus A."/>
            <person name="Cheng J.-F."/>
            <person name="Goodwin L."/>
            <person name="Pitluck S."/>
            <person name="Peters L."/>
            <person name="Zhang X."/>
            <person name="Detter J.C."/>
            <person name="Han C."/>
            <person name="Tapia R."/>
            <person name="Land M."/>
            <person name="Hauser L."/>
            <person name="Kyrpides N."/>
            <person name="Ivanova N."/>
            <person name="Pagani I."/>
            <person name="Brau L."/>
            <person name="Yates R."/>
            <person name="O'Hara G."/>
            <person name="Rui T."/>
            <person name="Howieson J."/>
            <person name="Reeve W."/>
            <person name="Woyke T."/>
        </authorList>
    </citation>
    <scope>NUCLEOTIDE SEQUENCE [LARGE SCALE GENOMIC DNA]</scope>
    <source>
        <strain evidence="1 2">WSM3557</strain>
    </source>
</reference>
<proteinExistence type="predicted"/>